<reference evidence="9 10" key="1">
    <citation type="journal article" date="2019" name="Sci. Rep.">
        <title>Orb-weaving spider Araneus ventricosus genome elucidates the spidroin gene catalogue.</title>
        <authorList>
            <person name="Kono N."/>
            <person name="Nakamura H."/>
            <person name="Ohtoshi R."/>
            <person name="Moran D.A.P."/>
            <person name="Shinohara A."/>
            <person name="Yoshida Y."/>
            <person name="Fujiwara M."/>
            <person name="Mori M."/>
            <person name="Tomita M."/>
            <person name="Arakawa K."/>
        </authorList>
    </citation>
    <scope>NUCLEOTIDE SEQUENCE [LARGE SCALE GENOMIC DNA]</scope>
</reference>
<keyword evidence="10" id="KW-1185">Reference proteome</keyword>
<evidence type="ECO:0000259" key="7">
    <source>
        <dbReference type="PROSITE" id="PS50235"/>
    </source>
</evidence>
<dbReference type="PROSITE" id="PS50271">
    <property type="entry name" value="ZF_UBP"/>
    <property type="match status" value="1"/>
</dbReference>
<dbReference type="Gene3D" id="3.30.40.10">
    <property type="entry name" value="Zinc/RING finger domain, C3HC4 (zinc finger)"/>
    <property type="match status" value="1"/>
</dbReference>
<evidence type="ECO:0000256" key="6">
    <source>
        <dbReference type="RuleBase" id="RU366025"/>
    </source>
</evidence>
<dbReference type="AlphaFoldDB" id="A0A4Y2FCD2"/>
<evidence type="ECO:0000313" key="10">
    <source>
        <dbReference type="Proteomes" id="UP000499080"/>
    </source>
</evidence>
<dbReference type="InterPro" id="IPR050164">
    <property type="entry name" value="Peptidase_C19"/>
</dbReference>
<keyword evidence="3 5" id="KW-0863">Zinc-finger</keyword>
<evidence type="ECO:0000259" key="8">
    <source>
        <dbReference type="PROSITE" id="PS50271"/>
    </source>
</evidence>
<comment type="similarity">
    <text evidence="1 6">Belongs to the peptidase C19 family.</text>
</comment>
<evidence type="ECO:0000256" key="2">
    <source>
        <dbReference type="ARBA" id="ARBA00022723"/>
    </source>
</evidence>
<dbReference type="OrthoDB" id="47475at2759"/>
<dbReference type="EC" id="3.4.19.12" evidence="6"/>
<gene>
    <name evidence="9" type="primary">Usp22</name>
    <name evidence="9" type="ORF">AVEN_37453_1</name>
</gene>
<evidence type="ECO:0000256" key="1">
    <source>
        <dbReference type="ARBA" id="ARBA00009085"/>
    </source>
</evidence>
<dbReference type="Proteomes" id="UP000499080">
    <property type="component" value="Unassembled WGS sequence"/>
</dbReference>
<keyword evidence="6" id="KW-0833">Ubl conjugation pathway</keyword>
<dbReference type="InterPro" id="IPR018200">
    <property type="entry name" value="USP_CS"/>
</dbReference>
<name>A0A4Y2FCD2_ARAVE</name>
<dbReference type="EMBL" id="BGPR01000874">
    <property type="protein sequence ID" value="GBM38657.1"/>
    <property type="molecule type" value="Genomic_DNA"/>
</dbReference>
<dbReference type="GO" id="GO:0008270">
    <property type="term" value="F:zinc ion binding"/>
    <property type="evidence" value="ECO:0007669"/>
    <property type="project" value="UniProtKB-KW"/>
</dbReference>
<dbReference type="InterPro" id="IPR001394">
    <property type="entry name" value="Peptidase_C19_UCH"/>
</dbReference>
<dbReference type="GO" id="GO:0005829">
    <property type="term" value="C:cytosol"/>
    <property type="evidence" value="ECO:0007669"/>
    <property type="project" value="TreeGrafter"/>
</dbReference>
<dbReference type="InterPro" id="IPR013083">
    <property type="entry name" value="Znf_RING/FYVE/PHD"/>
</dbReference>
<dbReference type="SUPFAM" id="SSF57850">
    <property type="entry name" value="RING/U-box"/>
    <property type="match status" value="1"/>
</dbReference>
<dbReference type="InterPro" id="IPR038765">
    <property type="entry name" value="Papain-like_cys_pep_sf"/>
</dbReference>
<evidence type="ECO:0000256" key="3">
    <source>
        <dbReference type="ARBA" id="ARBA00022771"/>
    </source>
</evidence>
<feature type="domain" description="UBP-type" evidence="8">
    <location>
        <begin position="15"/>
        <end position="135"/>
    </location>
</feature>
<comment type="caution">
    <text evidence="9">The sequence shown here is derived from an EMBL/GenBank/DDBJ whole genome shotgun (WGS) entry which is preliminary data.</text>
</comment>
<evidence type="ECO:0000256" key="4">
    <source>
        <dbReference type="ARBA" id="ARBA00022833"/>
    </source>
</evidence>
<dbReference type="GO" id="GO:0016579">
    <property type="term" value="P:protein deubiquitination"/>
    <property type="evidence" value="ECO:0007669"/>
    <property type="project" value="InterPro"/>
</dbReference>
<dbReference type="SUPFAM" id="SSF54001">
    <property type="entry name" value="Cysteine proteinases"/>
    <property type="match status" value="1"/>
</dbReference>
<feature type="domain" description="USP" evidence="7">
    <location>
        <begin position="170"/>
        <end position="487"/>
    </location>
</feature>
<keyword evidence="6" id="KW-0788">Thiol protease</keyword>
<dbReference type="GO" id="GO:0006508">
    <property type="term" value="P:proteolysis"/>
    <property type="evidence" value="ECO:0007669"/>
    <property type="project" value="UniProtKB-KW"/>
</dbReference>
<sequence>MESIDALSEETVSSDSCAHLNAVVDAVKNNYHIVLAYYVTCIAEEASKRKADDAYCRICEAKNRRIHSCLECAFFGCFDLVGGSSHMKDHAEKNDHYFAININHGCLFCFKCDDYVYNKTFEDIVIDYKVEARKINGSQSYLPWMPKAEEISLLKDKIKKISDKSYIGLRGIVNIGSSCYVNCIIQVFMHNPVLRDFFLSDKHKCFIKDPDPCLMCEMFVLFQEFYSGITLPYDPMRFFHALQKFCTCRLGQEAQDCFELFQDILTGLQSSFQETHETDNCNCMIHQIFYGINEISRECSQCNSSSVLPLDYFMDILLDLKGNDDSLVEILKRKFLTSGLLSDFACPTCMEINTTYLRQTIKKLPAVICFRMNCFKCHSDKSNTITFKKKSTAFAFEDWIDMSNYLNSKGDSKLSNGSHISNSYAIVNRYYLFGVIFHKGDFKGGHYSVYVKQRENKWFECDDMYVYKRSLEDVLKCEPFLLFYYKQL</sequence>
<evidence type="ECO:0000256" key="5">
    <source>
        <dbReference type="PROSITE-ProRule" id="PRU00502"/>
    </source>
</evidence>
<accession>A0A4Y2FCD2</accession>
<protein>
    <recommendedName>
        <fullName evidence="6">Ubiquitin carboxyl-terminal hydrolase</fullName>
        <ecNumber evidence="6">3.4.19.12</ecNumber>
    </recommendedName>
</protein>
<keyword evidence="6" id="KW-0645">Protease</keyword>
<keyword evidence="6 9" id="KW-0378">Hydrolase</keyword>
<dbReference type="PANTHER" id="PTHR24006:SF937">
    <property type="entry name" value="UBIQUITIN CARBOXYL-TERMINAL HYDROLASE"/>
    <property type="match status" value="1"/>
</dbReference>
<keyword evidence="4" id="KW-0862">Zinc</keyword>
<evidence type="ECO:0000313" key="9">
    <source>
        <dbReference type="EMBL" id="GBM38657.1"/>
    </source>
</evidence>
<dbReference type="PANTHER" id="PTHR24006">
    <property type="entry name" value="UBIQUITIN CARBOXYL-TERMINAL HYDROLASE"/>
    <property type="match status" value="1"/>
</dbReference>
<dbReference type="Pfam" id="PF02148">
    <property type="entry name" value="zf-UBP"/>
    <property type="match status" value="1"/>
</dbReference>
<dbReference type="InterPro" id="IPR001607">
    <property type="entry name" value="Znf_UBP"/>
</dbReference>
<dbReference type="GO" id="GO:0004843">
    <property type="term" value="F:cysteine-type deubiquitinase activity"/>
    <property type="evidence" value="ECO:0007669"/>
    <property type="project" value="UniProtKB-UniRule"/>
</dbReference>
<dbReference type="PROSITE" id="PS50235">
    <property type="entry name" value="USP_3"/>
    <property type="match status" value="1"/>
</dbReference>
<dbReference type="InterPro" id="IPR028889">
    <property type="entry name" value="USP"/>
</dbReference>
<comment type="catalytic activity">
    <reaction evidence="6">
        <text>Thiol-dependent hydrolysis of ester, thioester, amide, peptide and isopeptide bonds formed by the C-terminal Gly of ubiquitin (a 76-residue protein attached to proteins as an intracellular targeting signal).</text>
        <dbReference type="EC" id="3.4.19.12"/>
    </reaction>
</comment>
<keyword evidence="2" id="KW-0479">Metal-binding</keyword>
<dbReference type="PROSITE" id="PS00972">
    <property type="entry name" value="USP_1"/>
    <property type="match status" value="1"/>
</dbReference>
<dbReference type="Pfam" id="PF00443">
    <property type="entry name" value="UCH"/>
    <property type="match status" value="1"/>
</dbReference>
<dbReference type="Gene3D" id="3.90.70.10">
    <property type="entry name" value="Cysteine proteinases"/>
    <property type="match status" value="1"/>
</dbReference>
<proteinExistence type="inferred from homology"/>
<organism evidence="9 10">
    <name type="scientific">Araneus ventricosus</name>
    <name type="common">Orbweaver spider</name>
    <name type="synonym">Epeira ventricosa</name>
    <dbReference type="NCBI Taxonomy" id="182803"/>
    <lineage>
        <taxon>Eukaryota</taxon>
        <taxon>Metazoa</taxon>
        <taxon>Ecdysozoa</taxon>
        <taxon>Arthropoda</taxon>
        <taxon>Chelicerata</taxon>
        <taxon>Arachnida</taxon>
        <taxon>Araneae</taxon>
        <taxon>Araneomorphae</taxon>
        <taxon>Entelegynae</taxon>
        <taxon>Araneoidea</taxon>
        <taxon>Araneidae</taxon>
        <taxon>Araneus</taxon>
    </lineage>
</organism>
<dbReference type="GO" id="GO:0005634">
    <property type="term" value="C:nucleus"/>
    <property type="evidence" value="ECO:0007669"/>
    <property type="project" value="TreeGrafter"/>
</dbReference>
<dbReference type="PROSITE" id="PS00973">
    <property type="entry name" value="USP_2"/>
    <property type="match status" value="1"/>
</dbReference>